<reference evidence="1" key="1">
    <citation type="submission" date="2020-03" db="EMBL/GenBank/DDBJ databases">
        <title>The deep terrestrial virosphere.</title>
        <authorList>
            <person name="Holmfeldt K."/>
            <person name="Nilsson E."/>
            <person name="Simone D."/>
            <person name="Lopez-Fernandez M."/>
            <person name="Wu X."/>
            <person name="de Brujin I."/>
            <person name="Lundin D."/>
            <person name="Andersson A."/>
            <person name="Bertilsson S."/>
            <person name="Dopson M."/>
        </authorList>
    </citation>
    <scope>NUCLEOTIDE SEQUENCE</scope>
    <source>
        <strain evidence="1">MM415B04610</strain>
    </source>
</reference>
<dbReference type="EMBL" id="MT143074">
    <property type="protein sequence ID" value="QJA92528.1"/>
    <property type="molecule type" value="Genomic_DNA"/>
</dbReference>
<sequence length="51" mass="5838">MGSQNIFFIGVDADGDFHEVHLRIRHAEVEEAHVDCDCKELLKEDKGDNVR</sequence>
<gene>
    <name evidence="1" type="ORF">MM415B04610_0007</name>
</gene>
<dbReference type="AlphaFoldDB" id="A0A6M3LHL7"/>
<organism evidence="1">
    <name type="scientific">viral metagenome</name>
    <dbReference type="NCBI Taxonomy" id="1070528"/>
    <lineage>
        <taxon>unclassified sequences</taxon>
        <taxon>metagenomes</taxon>
        <taxon>organismal metagenomes</taxon>
    </lineage>
</organism>
<protein>
    <submittedName>
        <fullName evidence="1">Uncharacterized protein</fullName>
    </submittedName>
</protein>
<evidence type="ECO:0000313" key="1">
    <source>
        <dbReference type="EMBL" id="QJA92528.1"/>
    </source>
</evidence>
<name>A0A6M3LHL7_9ZZZZ</name>
<accession>A0A6M3LHL7</accession>
<proteinExistence type="predicted"/>